<feature type="non-terminal residue" evidence="1">
    <location>
        <position position="60"/>
    </location>
</feature>
<dbReference type="AlphaFoldDB" id="A0A4Q9NHW8"/>
<dbReference type="Proteomes" id="UP000292082">
    <property type="component" value="Unassembled WGS sequence"/>
</dbReference>
<proteinExistence type="predicted"/>
<protein>
    <submittedName>
        <fullName evidence="1">Uncharacterized protein</fullName>
    </submittedName>
</protein>
<evidence type="ECO:0000313" key="1">
    <source>
        <dbReference type="EMBL" id="TBU58483.1"/>
    </source>
</evidence>
<sequence>PHWMLTYRSIHMACSGGLLGLLTNVDTTLIISSHASLLAHYRSNITLAGCCGRSRPGSEM</sequence>
<reference evidence="1 2" key="1">
    <citation type="submission" date="2019-01" db="EMBL/GenBank/DDBJ databases">
        <title>Draft genome sequences of three monokaryotic isolates of the white-rot basidiomycete fungus Dichomitus squalens.</title>
        <authorList>
            <consortium name="DOE Joint Genome Institute"/>
            <person name="Lopez S.C."/>
            <person name="Andreopoulos B."/>
            <person name="Pangilinan J."/>
            <person name="Lipzen A."/>
            <person name="Riley R."/>
            <person name="Ahrendt S."/>
            <person name="Ng V."/>
            <person name="Barry K."/>
            <person name="Daum C."/>
            <person name="Grigoriev I.V."/>
            <person name="Hilden K.S."/>
            <person name="Makela M.R."/>
            <person name="de Vries R.P."/>
        </authorList>
    </citation>
    <scope>NUCLEOTIDE SEQUENCE [LARGE SCALE GENOMIC DNA]</scope>
    <source>
        <strain evidence="1 2">CBS 464.89</strain>
    </source>
</reference>
<accession>A0A4Q9NHW8</accession>
<feature type="non-terminal residue" evidence="1">
    <location>
        <position position="1"/>
    </location>
</feature>
<keyword evidence="2" id="KW-1185">Reference proteome</keyword>
<dbReference type="EMBL" id="ML145124">
    <property type="protein sequence ID" value="TBU58483.1"/>
    <property type="molecule type" value="Genomic_DNA"/>
</dbReference>
<organism evidence="1 2">
    <name type="scientific">Dichomitus squalens</name>
    <dbReference type="NCBI Taxonomy" id="114155"/>
    <lineage>
        <taxon>Eukaryota</taxon>
        <taxon>Fungi</taxon>
        <taxon>Dikarya</taxon>
        <taxon>Basidiomycota</taxon>
        <taxon>Agaricomycotina</taxon>
        <taxon>Agaricomycetes</taxon>
        <taxon>Polyporales</taxon>
        <taxon>Polyporaceae</taxon>
        <taxon>Dichomitus</taxon>
    </lineage>
</organism>
<gene>
    <name evidence="1" type="ORF">BD310DRAFT_769593</name>
</gene>
<evidence type="ECO:0000313" key="2">
    <source>
        <dbReference type="Proteomes" id="UP000292082"/>
    </source>
</evidence>
<name>A0A4Q9NHW8_9APHY</name>